<keyword evidence="2" id="KW-1185">Reference proteome</keyword>
<gene>
    <name evidence="1" type="ORF">PXEA_LOCUS13025</name>
</gene>
<dbReference type="AlphaFoldDB" id="A0A448WT44"/>
<evidence type="ECO:0000313" key="1">
    <source>
        <dbReference type="EMBL" id="VEL19585.1"/>
    </source>
</evidence>
<comment type="caution">
    <text evidence="1">The sequence shown here is derived from an EMBL/GenBank/DDBJ whole genome shotgun (WGS) entry which is preliminary data.</text>
</comment>
<reference evidence="1" key="1">
    <citation type="submission" date="2018-11" db="EMBL/GenBank/DDBJ databases">
        <authorList>
            <consortium name="Pathogen Informatics"/>
        </authorList>
    </citation>
    <scope>NUCLEOTIDE SEQUENCE</scope>
</reference>
<dbReference type="Proteomes" id="UP000784294">
    <property type="component" value="Unassembled WGS sequence"/>
</dbReference>
<evidence type="ECO:0008006" key="3">
    <source>
        <dbReference type="Google" id="ProtNLM"/>
    </source>
</evidence>
<accession>A0A448WT44</accession>
<protein>
    <recommendedName>
        <fullName evidence="3">Reverse transcriptase domain-containing protein</fullName>
    </recommendedName>
</protein>
<dbReference type="SUPFAM" id="SSF56672">
    <property type="entry name" value="DNA/RNA polymerases"/>
    <property type="match status" value="1"/>
</dbReference>
<dbReference type="InterPro" id="IPR043502">
    <property type="entry name" value="DNA/RNA_pol_sf"/>
</dbReference>
<proteinExistence type="predicted"/>
<organism evidence="1 2">
    <name type="scientific">Protopolystoma xenopodis</name>
    <dbReference type="NCBI Taxonomy" id="117903"/>
    <lineage>
        <taxon>Eukaryota</taxon>
        <taxon>Metazoa</taxon>
        <taxon>Spiralia</taxon>
        <taxon>Lophotrochozoa</taxon>
        <taxon>Platyhelminthes</taxon>
        <taxon>Monogenea</taxon>
        <taxon>Polyopisthocotylea</taxon>
        <taxon>Polystomatidea</taxon>
        <taxon>Polystomatidae</taxon>
        <taxon>Protopolystoma</taxon>
    </lineage>
</organism>
<dbReference type="InterPro" id="IPR043128">
    <property type="entry name" value="Rev_trsase/Diguanyl_cyclase"/>
</dbReference>
<sequence length="119" mass="13426">MLVLFAHQRVHGRPPLIWSIIKVGTKGGPVAATVPDIYPLPHVTDIALAPKGRYIFSKITKKTTIIISFDFFRFNMISFWLINAAQTYQRLMDEVTCGVGVFVYTDDILAANDNLEQQK</sequence>
<dbReference type="Gene3D" id="3.30.70.270">
    <property type="match status" value="1"/>
</dbReference>
<evidence type="ECO:0000313" key="2">
    <source>
        <dbReference type="Proteomes" id="UP000784294"/>
    </source>
</evidence>
<name>A0A448WT44_9PLAT</name>
<dbReference type="OrthoDB" id="10064107at2759"/>
<dbReference type="EMBL" id="CAAALY010042238">
    <property type="protein sequence ID" value="VEL19585.1"/>
    <property type="molecule type" value="Genomic_DNA"/>
</dbReference>